<evidence type="ECO:0000313" key="6">
    <source>
        <dbReference type="Proteomes" id="UP001620626"/>
    </source>
</evidence>
<dbReference type="EMBL" id="JBICBT010000956">
    <property type="protein sequence ID" value="KAL3090780.1"/>
    <property type="molecule type" value="Genomic_DNA"/>
</dbReference>
<keyword evidence="6" id="KW-1185">Reference proteome</keyword>
<feature type="compositionally biased region" description="Basic and acidic residues" evidence="4">
    <location>
        <begin position="624"/>
        <end position="916"/>
    </location>
</feature>
<proteinExistence type="predicted"/>
<evidence type="ECO:0000256" key="4">
    <source>
        <dbReference type="SAM" id="MobiDB-lite"/>
    </source>
</evidence>
<feature type="compositionally biased region" description="Basic and acidic residues" evidence="4">
    <location>
        <begin position="1028"/>
        <end position="1050"/>
    </location>
</feature>
<evidence type="ECO:0000256" key="2">
    <source>
        <dbReference type="ARBA" id="ARBA00022840"/>
    </source>
</evidence>
<dbReference type="Proteomes" id="UP001620626">
    <property type="component" value="Unassembled WGS sequence"/>
</dbReference>
<protein>
    <submittedName>
        <fullName evidence="5">Uncharacterized protein</fullName>
    </submittedName>
</protein>
<sequence>MLAFAGELGEKMNENELLEEMEKQKSEWDEINKVAKSQTNDGIPYLFLMYKSGMAIMELVLKYAKNKAIRGEWERHLVEKGVSGIIEVQPPIDCTDKEKNIKIISSLISEPKINIISGENLYEFLEKSEDFRYFMCYELTNIKYVKALLIKITTAQHMYILENEFPEVMRIELTSNVVGLIRLEQLMAHRSGTEQHRKELLRFTTAVMVSEIRLMLFQCQAAEEAAIAHQKSVLGIKSLMVNAIEAVEDALRNFGSSRQLCVMLKIKKFANALVDINAIEKTITEKAVKRLGTDECEDGAVQEQMLEEAIEGKLGTDIIQLIATIGKIDLGKVKKVFEHPGTKTRLLRLVGSRNRLEELDNKIGLAQKFADNAFKNDDSLWAHYSAIMLNDKIELQSHKIAADLAVFVRWLGTKFNDGKRQNALFGLIRDCIFDKIYDPIFDIDEADLNEVERFLREKLFIETKKMVENAEKDENSTESMNFQKWKEIFENKGKKGKKNGKELQEIMAWVGKLHRTEFSRLLRNGKLMAMKKVLYSNGTEKICEKLLNLFDSNSIEMIFEEFGLKNISEPENFEAEGDSIIGKIKAALMPLGMELEVYSQSVGNVEQLAEQNAIKSDQFLMDDGQQKKSGSEDEQMKKKKGEGEGGKGKGEGKREGGKGEKAEEEKKEKEKDGKEKGKKEEEKKEEEKGKGEGKREMGHGEKEEKDGKEKGKKEEEKKEEEKGKGEGKREGGEGEKAEEKKEKKEKEKKEEEEKGKKEEEKKEEEKGKGEGKREGGEGEKAEEEKEKKEKEKKEEEEKGKKEEEKKEEEEKGKGEGKRKMGYREKKEKEGKGKMEEEKKEEEEKGKGERKREMGHGEKKEKEGKGKMEEEKKEEEEKGKGEGNREKGKGENEEEVKEEKEEKMEKEKTEEEKEEKGKKGKEKKGKIEEKNKEKIEARKMEKRKTEKERKAEEEKRKKEEEKNKENMEQRKEKGNEGKAEKGKAREGREMPKSKSANCKREEAKCQKEEHSTEEAGQQKKRSSTENEYLPEKDGQIEWPMKKKDEQKGKKDEFDQIRENILKEFDNEQRNAYVHIKCPQKKIPIEKLREMDRETVKDSIAQEFIKIYLEFFYWEKKESKVPKGEEHLQLVPLEMHAFLWLLARSVEFLLTSANGLNEPLGSKFDAKITIQMILYGEMKSTIRGLSPIKQIFSMWKFRSFLLRNKTLWKNSDNWQKFIKEHFGLFSEDEMELVDNWVEVPFDSDEAVRIYMQMTSDAKVHQQIVYLAIVKLIALSKEIQRVYCNLSSSEGTLGNAKRDLALLVGHELVIKLEEKFPEILEIDSLTLSAKLKLYKMYLEQKTGTEQHIITGTRLALPMLLLFAKCQIKQMPKSVGTDQKALQQSLKEKLKQIRAQIYPKIGQTHHRIWTLCILQQFINFIREIKNEVNKMKEQEIQRWDGGEKCVDVNEQLRAFNEQHLMLIPIHYKNLDVLMKVDLYEFKEFIAEKPGTRTRLKKLIGEKQLRALISVEHGEEIRNKHIFDDASLKANYLIALISTDETDKVVAKLSSFISVLARWVDSELSPANPNKTIGLNQIGKLVWPNAKSEFEDLYDELADDSLEGLAAKSQLVRELAKGVRAFVEAKRHEKNAEKRGRRIGQKVRTNHLLTEYQQMVETARHRATQMALNGEMGEDEGGAEGKAEELEQWLHKAHWDTLLEFLNDDIFRVSINKGKQQLYNHLKYPPIA</sequence>
<organism evidence="5 6">
    <name type="scientific">Heterodera trifolii</name>
    <dbReference type="NCBI Taxonomy" id="157864"/>
    <lineage>
        <taxon>Eukaryota</taxon>
        <taxon>Metazoa</taxon>
        <taxon>Ecdysozoa</taxon>
        <taxon>Nematoda</taxon>
        <taxon>Chromadorea</taxon>
        <taxon>Rhabditida</taxon>
        <taxon>Tylenchina</taxon>
        <taxon>Tylenchomorpha</taxon>
        <taxon>Tylenchoidea</taxon>
        <taxon>Heteroderidae</taxon>
        <taxon>Heteroderinae</taxon>
        <taxon>Heterodera</taxon>
    </lineage>
</organism>
<name>A0ABD2JJJ4_9BILA</name>
<dbReference type="PANTHER" id="PTHR48103">
    <property type="entry name" value="MIDASIN-RELATED"/>
    <property type="match status" value="1"/>
</dbReference>
<evidence type="ECO:0000256" key="3">
    <source>
        <dbReference type="SAM" id="Coils"/>
    </source>
</evidence>
<keyword evidence="1" id="KW-0547">Nucleotide-binding</keyword>
<keyword evidence="3" id="KW-0175">Coiled coil</keyword>
<reference evidence="5 6" key="1">
    <citation type="submission" date="2024-10" db="EMBL/GenBank/DDBJ databases">
        <authorList>
            <person name="Kim D."/>
        </authorList>
    </citation>
    <scope>NUCLEOTIDE SEQUENCE [LARGE SCALE GENOMIC DNA]</scope>
    <source>
        <strain evidence="5">BH-2024</strain>
    </source>
</reference>
<dbReference type="GO" id="GO:0005524">
    <property type="term" value="F:ATP binding"/>
    <property type="evidence" value="ECO:0007669"/>
    <property type="project" value="UniProtKB-KW"/>
</dbReference>
<evidence type="ECO:0000313" key="5">
    <source>
        <dbReference type="EMBL" id="KAL3090780.1"/>
    </source>
</evidence>
<feature type="compositionally biased region" description="Basic and acidic residues" evidence="4">
    <location>
        <begin position="924"/>
        <end position="1016"/>
    </location>
</feature>
<dbReference type="PANTHER" id="PTHR48103:SF2">
    <property type="entry name" value="MIDASIN"/>
    <property type="match status" value="1"/>
</dbReference>
<comment type="caution">
    <text evidence="5">The sequence shown here is derived from an EMBL/GenBank/DDBJ whole genome shotgun (WGS) entry which is preliminary data.</text>
</comment>
<gene>
    <name evidence="5" type="ORF">niasHT_029999</name>
</gene>
<feature type="region of interest" description="Disordered" evidence="4">
    <location>
        <begin position="616"/>
        <end position="1050"/>
    </location>
</feature>
<feature type="coiled-coil region" evidence="3">
    <location>
        <begin position="11"/>
        <end position="38"/>
    </location>
</feature>
<keyword evidence="2" id="KW-0067">ATP-binding</keyword>
<evidence type="ECO:0000256" key="1">
    <source>
        <dbReference type="ARBA" id="ARBA00022741"/>
    </source>
</evidence>
<accession>A0ABD2JJJ4</accession>